<evidence type="ECO:0000313" key="3">
    <source>
        <dbReference type="Proteomes" id="UP000054516"/>
    </source>
</evidence>
<dbReference type="EMBL" id="DF977528">
    <property type="protein sequence ID" value="GAW27200.1"/>
    <property type="molecule type" value="Genomic_DNA"/>
</dbReference>
<dbReference type="OMA" id="RENDTMM"/>
<keyword evidence="3" id="KW-1185">Reference proteome</keyword>
<evidence type="ECO:0000313" key="2">
    <source>
        <dbReference type="EMBL" id="GAW27200.1"/>
    </source>
</evidence>
<dbReference type="STRING" id="77044.A0A1S8ABZ5"/>
<name>A0A1S8ABZ5_ROSNE</name>
<dbReference type="OrthoDB" id="4771285at2759"/>
<sequence>MSTLADELLQDFEDSGSENGDLQNDNGPDPDDGPALPDGDHRENDTMMMDDDDAEDPDGDEDDGDEDMGGVDGIVNAMEDAEAAKARVEKMQLGNIKDVRKVTSVMDRLEPLLKT</sequence>
<evidence type="ECO:0000256" key="1">
    <source>
        <dbReference type="SAM" id="MobiDB-lite"/>
    </source>
</evidence>
<reference evidence="2" key="1">
    <citation type="submission" date="2016-03" db="EMBL/GenBank/DDBJ databases">
        <title>Draft genome sequence of Rosellinia necatrix.</title>
        <authorList>
            <person name="Kanematsu S."/>
        </authorList>
    </citation>
    <scope>NUCLEOTIDE SEQUENCE [LARGE SCALE GENOMIC DNA]</scope>
    <source>
        <strain evidence="2">W97</strain>
    </source>
</reference>
<feature type="region of interest" description="Disordered" evidence="1">
    <location>
        <begin position="1"/>
        <end position="72"/>
    </location>
</feature>
<dbReference type="Proteomes" id="UP000054516">
    <property type="component" value="Unassembled WGS sequence"/>
</dbReference>
<proteinExistence type="predicted"/>
<gene>
    <name evidence="2" type="ORF">SAMD00023353_8300150</name>
</gene>
<protein>
    <submittedName>
        <fullName evidence="2">Putative prp31 c terminal domain-containing protein</fullName>
    </submittedName>
</protein>
<organism evidence="2">
    <name type="scientific">Rosellinia necatrix</name>
    <name type="common">White root-rot fungus</name>
    <dbReference type="NCBI Taxonomy" id="77044"/>
    <lineage>
        <taxon>Eukaryota</taxon>
        <taxon>Fungi</taxon>
        <taxon>Dikarya</taxon>
        <taxon>Ascomycota</taxon>
        <taxon>Pezizomycotina</taxon>
        <taxon>Sordariomycetes</taxon>
        <taxon>Xylariomycetidae</taxon>
        <taxon>Xylariales</taxon>
        <taxon>Xylariaceae</taxon>
        <taxon>Rosellinia</taxon>
    </lineage>
</organism>
<accession>A0A1S8ABZ5</accession>
<feature type="compositionally biased region" description="Acidic residues" evidence="1">
    <location>
        <begin position="48"/>
        <end position="69"/>
    </location>
</feature>
<dbReference type="AlphaFoldDB" id="A0A1S8ABZ5"/>
<feature type="compositionally biased region" description="Low complexity" evidence="1">
    <location>
        <begin position="19"/>
        <end position="37"/>
    </location>
</feature>